<dbReference type="KEGG" id="spu:105444646"/>
<feature type="signal peptide" evidence="1">
    <location>
        <begin position="1"/>
        <end position="19"/>
    </location>
</feature>
<sequence length="276" mass="30540">MSDLLTLVFLALLIAGSSAAHSTDPKDYCSPYKFTVTQVGIEATLKDGIALGGRHRIFSVQDYLNQRFYFNYTLTTVNANARVIRTVAYELIIDQPTNARYEIRNGVCKHTTIPDAVSSHLTRCLSDKMKHQGSSFIGGFKSSDKALRFETFSMNLEMADDSHGNTGGIGGLTGHLWSTYVANPDDPGTYLQVKEEMIGTVNVPSVTSDTSSTVSSMFSSDFVDYQDEVDEAWFQVPENCRQLAGGKRKRRSPRAPISSEHFRLAHYAAAMFAHEP</sequence>
<evidence type="ECO:0000313" key="3">
    <source>
        <dbReference type="Proteomes" id="UP000007110"/>
    </source>
</evidence>
<name>A0A7M7HP35_STRPU</name>
<dbReference type="GeneID" id="105444646"/>
<keyword evidence="1" id="KW-0732">Signal</keyword>
<evidence type="ECO:0000313" key="2">
    <source>
        <dbReference type="EnsemblMetazoa" id="XP_011677451"/>
    </source>
</evidence>
<dbReference type="OMA" id="AMFAHEP"/>
<evidence type="ECO:0000256" key="1">
    <source>
        <dbReference type="SAM" id="SignalP"/>
    </source>
</evidence>
<reference evidence="2" key="2">
    <citation type="submission" date="2021-01" db="UniProtKB">
        <authorList>
            <consortium name="EnsemblMetazoa"/>
        </authorList>
    </citation>
    <scope>IDENTIFICATION</scope>
</reference>
<dbReference type="AlphaFoldDB" id="A0A7M7HP35"/>
<dbReference type="Proteomes" id="UP000007110">
    <property type="component" value="Unassembled WGS sequence"/>
</dbReference>
<proteinExistence type="predicted"/>
<dbReference type="RefSeq" id="XP_011677451.2">
    <property type="nucleotide sequence ID" value="XM_011679149.2"/>
</dbReference>
<protein>
    <submittedName>
        <fullName evidence="2">Uncharacterized protein</fullName>
    </submittedName>
</protein>
<reference evidence="3" key="1">
    <citation type="submission" date="2015-02" db="EMBL/GenBank/DDBJ databases">
        <title>Genome sequencing for Strongylocentrotus purpuratus.</title>
        <authorList>
            <person name="Murali S."/>
            <person name="Liu Y."/>
            <person name="Vee V."/>
            <person name="English A."/>
            <person name="Wang M."/>
            <person name="Skinner E."/>
            <person name="Han Y."/>
            <person name="Muzny D.M."/>
            <person name="Worley K.C."/>
            <person name="Gibbs R.A."/>
        </authorList>
    </citation>
    <scope>NUCLEOTIDE SEQUENCE</scope>
</reference>
<organism evidence="2 3">
    <name type="scientific">Strongylocentrotus purpuratus</name>
    <name type="common">Purple sea urchin</name>
    <dbReference type="NCBI Taxonomy" id="7668"/>
    <lineage>
        <taxon>Eukaryota</taxon>
        <taxon>Metazoa</taxon>
        <taxon>Echinodermata</taxon>
        <taxon>Eleutherozoa</taxon>
        <taxon>Echinozoa</taxon>
        <taxon>Echinoidea</taxon>
        <taxon>Euechinoidea</taxon>
        <taxon>Echinacea</taxon>
        <taxon>Camarodonta</taxon>
        <taxon>Echinidea</taxon>
        <taxon>Strongylocentrotidae</taxon>
        <taxon>Strongylocentrotus</taxon>
    </lineage>
</organism>
<dbReference type="InParanoid" id="A0A7M7HP35"/>
<accession>A0A7M7HP35</accession>
<keyword evidence="3" id="KW-1185">Reference proteome</keyword>
<feature type="chain" id="PRO_5029742946" evidence="1">
    <location>
        <begin position="20"/>
        <end position="276"/>
    </location>
</feature>
<dbReference type="EnsemblMetazoa" id="XM_011679149">
    <property type="protein sequence ID" value="XP_011677451"/>
    <property type="gene ID" value="LOC105444646"/>
</dbReference>